<feature type="region of interest" description="Disordered" evidence="1">
    <location>
        <begin position="72"/>
        <end position="104"/>
    </location>
</feature>
<name>A0A371DTS3_9APHY</name>
<evidence type="ECO:0000256" key="1">
    <source>
        <dbReference type="SAM" id="MobiDB-lite"/>
    </source>
</evidence>
<dbReference type="AlphaFoldDB" id="A0A371DTS3"/>
<protein>
    <submittedName>
        <fullName evidence="2">Uncharacterized protein</fullName>
    </submittedName>
</protein>
<reference evidence="2 3" key="1">
    <citation type="journal article" date="2018" name="Biotechnol. Biofuels">
        <title>Integrative visual omics of the white-rot fungus Polyporus brumalis exposes the biotechnological potential of its oxidative enzymes for delignifying raw plant biomass.</title>
        <authorList>
            <person name="Miyauchi S."/>
            <person name="Rancon A."/>
            <person name="Drula E."/>
            <person name="Hage H."/>
            <person name="Chaduli D."/>
            <person name="Favel A."/>
            <person name="Grisel S."/>
            <person name="Henrissat B."/>
            <person name="Herpoel-Gimbert I."/>
            <person name="Ruiz-Duenas F.J."/>
            <person name="Chevret D."/>
            <person name="Hainaut M."/>
            <person name="Lin J."/>
            <person name="Wang M."/>
            <person name="Pangilinan J."/>
            <person name="Lipzen A."/>
            <person name="Lesage-Meessen L."/>
            <person name="Navarro D."/>
            <person name="Riley R."/>
            <person name="Grigoriev I.V."/>
            <person name="Zhou S."/>
            <person name="Raouche S."/>
            <person name="Rosso M.N."/>
        </authorList>
    </citation>
    <scope>NUCLEOTIDE SEQUENCE [LARGE SCALE GENOMIC DNA]</scope>
    <source>
        <strain evidence="2 3">BRFM 1820</strain>
    </source>
</reference>
<dbReference type="EMBL" id="KZ857381">
    <property type="protein sequence ID" value="RDX55957.1"/>
    <property type="molecule type" value="Genomic_DNA"/>
</dbReference>
<gene>
    <name evidence="2" type="ORF">OH76DRAFT_585534</name>
</gene>
<proteinExistence type="predicted"/>
<evidence type="ECO:0000313" key="2">
    <source>
        <dbReference type="EMBL" id="RDX55957.1"/>
    </source>
</evidence>
<dbReference type="Proteomes" id="UP000256964">
    <property type="component" value="Unassembled WGS sequence"/>
</dbReference>
<evidence type="ECO:0000313" key="3">
    <source>
        <dbReference type="Proteomes" id="UP000256964"/>
    </source>
</evidence>
<keyword evidence="3" id="KW-1185">Reference proteome</keyword>
<accession>A0A371DTS3</accession>
<organism evidence="2 3">
    <name type="scientific">Lentinus brumalis</name>
    <dbReference type="NCBI Taxonomy" id="2498619"/>
    <lineage>
        <taxon>Eukaryota</taxon>
        <taxon>Fungi</taxon>
        <taxon>Dikarya</taxon>
        <taxon>Basidiomycota</taxon>
        <taxon>Agaricomycotina</taxon>
        <taxon>Agaricomycetes</taxon>
        <taxon>Polyporales</taxon>
        <taxon>Polyporaceae</taxon>
        <taxon>Lentinus</taxon>
    </lineage>
</organism>
<sequence>MHNMPPVLYAKSDKRWRYSEVQMKQEKHTGSLQVHMRTTTSPCESQHISRILGDGKSSHHCSMVRQAKCPRSGAEHANSEQLQESPEQGPCTAPHGVQSATARESSEHLPASFFYGPRAWTIQSHRAFRKFDGFSPGLPSPPVLLREHLLPHPGYMERTERVRARSRPLPCAALGPTPWDVRSMI</sequence>